<feature type="transmembrane region" description="Helical" evidence="8">
    <location>
        <begin position="340"/>
        <end position="360"/>
    </location>
</feature>
<dbReference type="eggNOG" id="KOG2533">
    <property type="taxonomic scope" value="Eukaryota"/>
</dbReference>
<keyword evidence="11" id="KW-1185">Reference proteome</keyword>
<keyword evidence="5 8" id="KW-1133">Transmembrane helix</keyword>
<feature type="transmembrane region" description="Helical" evidence="8">
    <location>
        <begin position="500"/>
        <end position="526"/>
    </location>
</feature>
<feature type="transmembrane region" description="Helical" evidence="8">
    <location>
        <begin position="234"/>
        <end position="254"/>
    </location>
</feature>
<gene>
    <name evidence="10" type="ORF">ACLA_074680</name>
</gene>
<evidence type="ECO:0000256" key="4">
    <source>
        <dbReference type="ARBA" id="ARBA00022692"/>
    </source>
</evidence>
<dbReference type="AlphaFoldDB" id="A1C7R0"/>
<organism evidence="10 11">
    <name type="scientific">Aspergillus clavatus (strain ATCC 1007 / CBS 513.65 / DSM 816 / NCTC 3887 / NRRL 1 / QM 1276 / 107)</name>
    <dbReference type="NCBI Taxonomy" id="344612"/>
    <lineage>
        <taxon>Eukaryota</taxon>
        <taxon>Fungi</taxon>
        <taxon>Dikarya</taxon>
        <taxon>Ascomycota</taxon>
        <taxon>Pezizomycotina</taxon>
        <taxon>Eurotiomycetes</taxon>
        <taxon>Eurotiomycetidae</taxon>
        <taxon>Eurotiales</taxon>
        <taxon>Aspergillaceae</taxon>
        <taxon>Aspergillus</taxon>
        <taxon>Aspergillus subgen. Fumigati</taxon>
    </lineage>
</organism>
<evidence type="ECO:0000256" key="8">
    <source>
        <dbReference type="SAM" id="Phobius"/>
    </source>
</evidence>
<feature type="compositionally biased region" description="Acidic residues" evidence="7">
    <location>
        <begin position="67"/>
        <end position="77"/>
    </location>
</feature>
<dbReference type="KEGG" id="act:ACLA_074680"/>
<keyword evidence="6 8" id="KW-0472">Membrane</keyword>
<evidence type="ECO:0000256" key="1">
    <source>
        <dbReference type="ARBA" id="ARBA00004141"/>
    </source>
</evidence>
<dbReference type="InterPro" id="IPR020846">
    <property type="entry name" value="MFS_dom"/>
</dbReference>
<dbReference type="RefSeq" id="XP_001275857.1">
    <property type="nucleotide sequence ID" value="XM_001275856.1"/>
</dbReference>
<dbReference type="InterPro" id="IPR011701">
    <property type="entry name" value="MFS"/>
</dbReference>
<accession>A1C7R0</accession>
<keyword evidence="3" id="KW-0813">Transport</keyword>
<feature type="compositionally biased region" description="Low complexity" evidence="7">
    <location>
        <begin position="13"/>
        <end position="28"/>
    </location>
</feature>
<reference evidence="10 11" key="1">
    <citation type="journal article" date="2008" name="PLoS Genet.">
        <title>Genomic islands in the pathogenic filamentous fungus Aspergillus fumigatus.</title>
        <authorList>
            <person name="Fedorova N.D."/>
            <person name="Khaldi N."/>
            <person name="Joardar V.S."/>
            <person name="Maiti R."/>
            <person name="Amedeo P."/>
            <person name="Anderson M.J."/>
            <person name="Crabtree J."/>
            <person name="Silva J.C."/>
            <person name="Badger J.H."/>
            <person name="Albarraq A."/>
            <person name="Angiuoli S."/>
            <person name="Bussey H."/>
            <person name="Bowyer P."/>
            <person name="Cotty P.J."/>
            <person name="Dyer P.S."/>
            <person name="Egan A."/>
            <person name="Galens K."/>
            <person name="Fraser-Liggett C.M."/>
            <person name="Haas B.J."/>
            <person name="Inman J.M."/>
            <person name="Kent R."/>
            <person name="Lemieux S."/>
            <person name="Malavazi I."/>
            <person name="Orvis J."/>
            <person name="Roemer T."/>
            <person name="Ronning C.M."/>
            <person name="Sundaram J.P."/>
            <person name="Sutton G."/>
            <person name="Turner G."/>
            <person name="Venter J.C."/>
            <person name="White O.R."/>
            <person name="Whitty B.R."/>
            <person name="Youngman P."/>
            <person name="Wolfe K.H."/>
            <person name="Goldman G.H."/>
            <person name="Wortman J.R."/>
            <person name="Jiang B."/>
            <person name="Denning D.W."/>
            <person name="Nierman W.C."/>
        </authorList>
    </citation>
    <scope>NUCLEOTIDE SEQUENCE [LARGE SCALE GENOMIC DNA]</scope>
    <source>
        <strain evidence="11">ATCC 1007 / CBS 513.65 / DSM 816 / NCTC 3887 / NRRL 1</strain>
    </source>
</reference>
<dbReference type="GO" id="GO:0022857">
    <property type="term" value="F:transmembrane transporter activity"/>
    <property type="evidence" value="ECO:0007669"/>
    <property type="project" value="InterPro"/>
</dbReference>
<feature type="transmembrane region" description="Helical" evidence="8">
    <location>
        <begin position="372"/>
        <end position="394"/>
    </location>
</feature>
<evidence type="ECO:0000259" key="9">
    <source>
        <dbReference type="PROSITE" id="PS50850"/>
    </source>
</evidence>
<evidence type="ECO:0000256" key="6">
    <source>
        <dbReference type="ARBA" id="ARBA00023136"/>
    </source>
</evidence>
<feature type="region of interest" description="Disordered" evidence="7">
    <location>
        <begin position="1"/>
        <end position="92"/>
    </location>
</feature>
<feature type="transmembrane region" description="Helical" evidence="8">
    <location>
        <begin position="173"/>
        <end position="192"/>
    </location>
</feature>
<dbReference type="HOGENOM" id="CLU_001265_0_1_1"/>
<dbReference type="PANTHER" id="PTHR43791:SF27">
    <property type="entry name" value="TRANSPORTER, PUTATIVE (AFU_ORTHOLOGUE AFUA_2G15730)-RELATED"/>
    <property type="match status" value="1"/>
</dbReference>
<sequence length="571" mass="62428">MVSFLLRPNEAASYSSSTGTPSSSQYTPVSEEADDEHGSSSSNRSPAGALRLQTDFRADSDNVSGDEGQDEGYDSYDEQGAKPKRANASPKYTSAEEQEVVKKFDRKLVPFLALLYLLSFLDRSNIGNAKIAGLMDDLRLSSPQYEWVLTSFYITYILFEWMTLMYRVVPPHIYISLCVCGWGLVASLQALATSFGALVVLRALLGITEAAFGPGVPFYLSLFYKREELAFRNGLFISAAPLATSFASSLAWLIVKLSSNGPIAPWRTLFLVEGFPSVLVAVFAWILIPDSPGTARFLKPRERMVAQLRLGENKASYQESTPGKFNWSEVWQALADPKSYVTAVMFFSCNVAFSSMPVFLPTIIEDMGYSALSAQALSAPPYLVAFIVVLATAYASDRSRSRSPYLIAHALLSSAAYLAIALTGYYHTHMAPGLNTFIRYACVYPATSGFFSAITLIITWTMDNRAAKEGKGASIAILNLIGQCGPLLGTRLYPRADGPWYVRGMATCAFFMVVVAALAVVLRVILQRANRAAPGSGADIEMEMQLERGEREVLMGGGGGHHVEEKFVYII</sequence>
<feature type="transmembrane region" description="Helical" evidence="8">
    <location>
        <begin position="438"/>
        <end position="460"/>
    </location>
</feature>
<dbReference type="Gene3D" id="1.20.1250.20">
    <property type="entry name" value="MFS general substrate transporter like domains"/>
    <property type="match status" value="2"/>
</dbReference>
<dbReference type="OrthoDB" id="2985014at2759"/>
<dbReference type="PANTHER" id="PTHR43791">
    <property type="entry name" value="PERMEASE-RELATED"/>
    <property type="match status" value="1"/>
</dbReference>
<dbReference type="InterPro" id="IPR036259">
    <property type="entry name" value="MFS_trans_sf"/>
</dbReference>
<comment type="similarity">
    <text evidence="2">Belongs to the major facilitator superfamily.</text>
</comment>
<dbReference type="FunFam" id="1.20.1250.20:FF:000018">
    <property type="entry name" value="MFS transporter permease"/>
    <property type="match status" value="1"/>
</dbReference>
<dbReference type="FunFam" id="1.20.1250.20:FF:000013">
    <property type="entry name" value="MFS general substrate transporter"/>
    <property type="match status" value="1"/>
</dbReference>
<dbReference type="GeneID" id="4707906"/>
<keyword evidence="4 8" id="KW-0812">Transmembrane</keyword>
<feature type="transmembrane region" description="Helical" evidence="8">
    <location>
        <begin position="406"/>
        <end position="426"/>
    </location>
</feature>
<feature type="transmembrane region" description="Helical" evidence="8">
    <location>
        <begin position="198"/>
        <end position="222"/>
    </location>
</feature>
<proteinExistence type="inferred from homology"/>
<dbReference type="Proteomes" id="UP000006701">
    <property type="component" value="Unassembled WGS sequence"/>
</dbReference>
<dbReference type="OMA" id="TWTMDNR"/>
<evidence type="ECO:0000256" key="3">
    <source>
        <dbReference type="ARBA" id="ARBA00022448"/>
    </source>
</evidence>
<dbReference type="EMBL" id="DS027045">
    <property type="protein sequence ID" value="EAW14431.1"/>
    <property type="molecule type" value="Genomic_DNA"/>
</dbReference>
<dbReference type="SUPFAM" id="SSF103473">
    <property type="entry name" value="MFS general substrate transporter"/>
    <property type="match status" value="1"/>
</dbReference>
<dbReference type="Pfam" id="PF07690">
    <property type="entry name" value="MFS_1"/>
    <property type="match status" value="1"/>
</dbReference>
<dbReference type="VEuPathDB" id="FungiDB:ACLA_074680"/>
<dbReference type="PROSITE" id="PS50850">
    <property type="entry name" value="MFS"/>
    <property type="match status" value="1"/>
</dbReference>
<evidence type="ECO:0000256" key="2">
    <source>
        <dbReference type="ARBA" id="ARBA00008335"/>
    </source>
</evidence>
<evidence type="ECO:0000313" key="11">
    <source>
        <dbReference type="Proteomes" id="UP000006701"/>
    </source>
</evidence>
<evidence type="ECO:0000256" key="5">
    <source>
        <dbReference type="ARBA" id="ARBA00022989"/>
    </source>
</evidence>
<feature type="transmembrane region" description="Helical" evidence="8">
    <location>
        <begin position="266"/>
        <end position="288"/>
    </location>
</feature>
<evidence type="ECO:0000313" key="10">
    <source>
        <dbReference type="EMBL" id="EAW14431.1"/>
    </source>
</evidence>
<protein>
    <submittedName>
        <fullName evidence="10">MFS transporter, putative</fullName>
    </submittedName>
</protein>
<evidence type="ECO:0000256" key="7">
    <source>
        <dbReference type="SAM" id="MobiDB-lite"/>
    </source>
</evidence>
<dbReference type="GO" id="GO:0016020">
    <property type="term" value="C:membrane"/>
    <property type="evidence" value="ECO:0007669"/>
    <property type="project" value="UniProtKB-SubCell"/>
</dbReference>
<comment type="subcellular location">
    <subcellularLocation>
        <location evidence="1">Membrane</location>
        <topology evidence="1">Multi-pass membrane protein</topology>
    </subcellularLocation>
</comment>
<name>A1C7R0_ASPCL</name>
<feature type="domain" description="Major facilitator superfamily (MFS) profile" evidence="9">
    <location>
        <begin position="108"/>
        <end position="531"/>
    </location>
</feature>